<gene>
    <name evidence="1" type="ORF">KTC_16310</name>
</gene>
<accession>A0A455SH59</accession>
<organism evidence="1">
    <name type="scientific">Thermosporothrix sp. COM3</name>
    <dbReference type="NCBI Taxonomy" id="2490863"/>
    <lineage>
        <taxon>Bacteria</taxon>
        <taxon>Bacillati</taxon>
        <taxon>Chloroflexota</taxon>
        <taxon>Ktedonobacteria</taxon>
        <taxon>Ktedonobacterales</taxon>
        <taxon>Thermosporotrichaceae</taxon>
        <taxon>Thermosporothrix</taxon>
    </lineage>
</organism>
<proteinExistence type="predicted"/>
<dbReference type="AlphaFoldDB" id="A0A455SH59"/>
<name>A0A455SH59_9CHLR</name>
<dbReference type="EMBL" id="AP019376">
    <property type="protein sequence ID" value="BBH86880.1"/>
    <property type="molecule type" value="Genomic_DNA"/>
</dbReference>
<sequence>MDQEVIKGVIDDTIDQKTCKDRGTRKVGTPVSQDYAGTSSVWRSQWRCWAIACAKWSDSTFRSATF</sequence>
<evidence type="ECO:0000313" key="1">
    <source>
        <dbReference type="EMBL" id="BBH86880.1"/>
    </source>
</evidence>
<protein>
    <submittedName>
        <fullName evidence="1">Uncharacterized protein</fullName>
    </submittedName>
</protein>
<reference evidence="1" key="1">
    <citation type="submission" date="2018-12" db="EMBL/GenBank/DDBJ databases">
        <title>Novel natural products biosynthetic potential of the class Ktedonobacteria.</title>
        <authorList>
            <person name="Zheng Y."/>
            <person name="Saitou A."/>
            <person name="Wang C.M."/>
            <person name="Toyoda A."/>
            <person name="Minakuchi Y."/>
            <person name="Sekiguchi Y."/>
            <person name="Ueda K."/>
            <person name="Takano H."/>
            <person name="Sakai Y."/>
            <person name="Yokota A."/>
            <person name="Yabe S."/>
        </authorList>
    </citation>
    <scope>NUCLEOTIDE SEQUENCE</scope>
    <source>
        <strain evidence="1">COM3</strain>
    </source>
</reference>